<feature type="compositionally biased region" description="Basic and acidic residues" evidence="1">
    <location>
        <begin position="83"/>
        <end position="95"/>
    </location>
</feature>
<dbReference type="AlphaFoldDB" id="A0A551XPM7"/>
<accession>A0A551XPM7</accession>
<feature type="region of interest" description="Disordered" evidence="1">
    <location>
        <begin position="44"/>
        <end position="95"/>
    </location>
</feature>
<evidence type="ECO:0000256" key="1">
    <source>
        <dbReference type="SAM" id="MobiDB-lite"/>
    </source>
</evidence>
<dbReference type="Proteomes" id="UP000316443">
    <property type="component" value="Unassembled WGS sequence"/>
</dbReference>
<reference evidence="2 3" key="1">
    <citation type="submission" date="2019-01" db="EMBL/GenBank/DDBJ databases">
        <title>Coherence of Microcystis species and biogeography revealed through population genomics.</title>
        <authorList>
            <person name="Perez-Carrascal O.M."/>
            <person name="Terrat Y."/>
            <person name="Giani A."/>
            <person name="Fortin N."/>
            <person name="Tromas N."/>
            <person name="Shapiro B.J."/>
        </authorList>
    </citation>
    <scope>NUCLEOTIDE SEQUENCE [LARGE SCALE GENOMIC DNA]</scope>
    <source>
        <strain evidence="2">Ma_QC_C_20070703_M131</strain>
    </source>
</reference>
<evidence type="ECO:0000313" key="3">
    <source>
        <dbReference type="Proteomes" id="UP000316443"/>
    </source>
</evidence>
<dbReference type="EMBL" id="SFCA01000165">
    <property type="protein sequence ID" value="TRT50663.1"/>
    <property type="molecule type" value="Genomic_DNA"/>
</dbReference>
<sequence>MSQVLTLELSDEVYAALQQQAKILGIDLSELAATSLERQYRLTKDKDQRTEAEKEAARQRFERHIGSISGYPPGADNESIDADLAREYASNHEED</sequence>
<organism evidence="2 3">
    <name type="scientific">Microcystis aeruginosa Ma_QC_C_20070703_M131</name>
    <dbReference type="NCBI Taxonomy" id="2486263"/>
    <lineage>
        <taxon>Bacteria</taxon>
        <taxon>Bacillati</taxon>
        <taxon>Cyanobacteriota</taxon>
        <taxon>Cyanophyceae</taxon>
        <taxon>Oscillatoriophycideae</taxon>
        <taxon>Chroococcales</taxon>
        <taxon>Microcystaceae</taxon>
        <taxon>Microcystis</taxon>
    </lineage>
</organism>
<evidence type="ECO:0000313" key="2">
    <source>
        <dbReference type="EMBL" id="TRT50663.1"/>
    </source>
</evidence>
<gene>
    <name evidence="2" type="ORF">EWV85_16145</name>
</gene>
<name>A0A551XPM7_MICAE</name>
<proteinExistence type="predicted"/>
<protein>
    <submittedName>
        <fullName evidence="2">Uncharacterized protein</fullName>
    </submittedName>
</protein>
<comment type="caution">
    <text evidence="2">The sequence shown here is derived from an EMBL/GenBank/DDBJ whole genome shotgun (WGS) entry which is preliminary data.</text>
</comment>
<feature type="compositionally biased region" description="Basic and acidic residues" evidence="1">
    <location>
        <begin position="44"/>
        <end position="65"/>
    </location>
</feature>